<proteinExistence type="predicted"/>
<reference evidence="3 4" key="2">
    <citation type="journal article" date="2017" name="Genome Announc.">
        <title>Draft Genome Sequences of Four Alkaliphilic Bacteria Belonging to the Anaerobacillus Genus.</title>
        <authorList>
            <person name="Bassil N.M."/>
            <person name="Lloyd J.R."/>
        </authorList>
    </citation>
    <scope>NUCLEOTIDE SEQUENCE [LARGE SCALE GENOMIC DNA]</scope>
    <source>
        <strain evidence="3 4">NB2006</strain>
    </source>
</reference>
<dbReference type="PANTHER" id="PTHR43581">
    <property type="entry name" value="ATP/GTP PHOSPHATASE"/>
    <property type="match status" value="1"/>
</dbReference>
<gene>
    <name evidence="3" type="ORF">AWH56_002025</name>
    <name evidence="2" type="ORF">AWH56_04835</name>
</gene>
<sequence>MRHIEELFIKRFRRIKNAKLTNLNEINLLVGNNNSGKTSVLEAVELFLNPASPANIFQVARLRERNAMPSVGRLSLFECISWLFPLDNYQSKRDDIEISFLLNGKEIEIGMKLEEELYFEARQNSLFEENDLDGEIVSSDSSDEEQRIQKVNVRYKDSSKKEYNKNIFFTEKDRIPFFKDEEKIISSNFVTPIDHRVRSYMVRDLNEVILSGYRPKVINALKYFDNNIVGIELLMPKSSNNYRSFPIPFIDHKIMGLTPVTMFGDGVRKALTLASALVRCQNGILLIDELETGIHTSVLGEYFSWLVNASKEFNVQIFATTHSLEAIDAVLGATEEISKISVYRLEQSEDGNIVKRFSGEKLKELRYHFGQDVR</sequence>
<name>A0A1S2MDC1_9BACI</name>
<dbReference type="InterPro" id="IPR027417">
    <property type="entry name" value="P-loop_NTPase"/>
</dbReference>
<dbReference type="GO" id="GO:0005524">
    <property type="term" value="F:ATP binding"/>
    <property type="evidence" value="ECO:0007669"/>
    <property type="project" value="InterPro"/>
</dbReference>
<organism evidence="2 4">
    <name type="scientific">Anaerobacillus isosaccharinicus</name>
    <dbReference type="NCBI Taxonomy" id="1532552"/>
    <lineage>
        <taxon>Bacteria</taxon>
        <taxon>Bacillati</taxon>
        <taxon>Bacillota</taxon>
        <taxon>Bacilli</taxon>
        <taxon>Bacillales</taxon>
        <taxon>Bacillaceae</taxon>
        <taxon>Anaerobacillus</taxon>
    </lineage>
</organism>
<evidence type="ECO:0000313" key="4">
    <source>
        <dbReference type="Proteomes" id="UP000180175"/>
    </source>
</evidence>
<dbReference type="GO" id="GO:0016887">
    <property type="term" value="F:ATP hydrolysis activity"/>
    <property type="evidence" value="ECO:0007669"/>
    <property type="project" value="InterPro"/>
</dbReference>
<dbReference type="Gene3D" id="3.40.50.300">
    <property type="entry name" value="P-loop containing nucleotide triphosphate hydrolases"/>
    <property type="match status" value="2"/>
</dbReference>
<dbReference type="KEGG" id="aia:AWH56_002025"/>
<evidence type="ECO:0000313" key="2">
    <source>
        <dbReference type="EMBL" id="OIJ22731.1"/>
    </source>
</evidence>
<accession>A0A1S2MDC1</accession>
<reference evidence="3 4" key="3">
    <citation type="journal article" date="2019" name="Int. J. Syst. Evol. Microbiol.">
        <title>Anaerobacillus isosaccharinicus sp. nov., an alkaliphilic bacterium which degrades isosaccharinic acid.</title>
        <authorList>
            <person name="Bassil N.M."/>
            <person name="Lloyd J.R."/>
        </authorList>
    </citation>
    <scope>NUCLEOTIDE SEQUENCE [LARGE SCALE GENOMIC DNA]</scope>
    <source>
        <strain evidence="3 4">NB2006</strain>
    </source>
</reference>
<dbReference type="AlphaFoldDB" id="A0A1S2MDC1"/>
<dbReference type="EMBL" id="CP063356">
    <property type="protein sequence ID" value="QOY36490.1"/>
    <property type="molecule type" value="Genomic_DNA"/>
</dbReference>
<dbReference type="Proteomes" id="UP000180175">
    <property type="component" value="Chromosome"/>
</dbReference>
<dbReference type="RefSeq" id="WP_071316049.1">
    <property type="nucleotide sequence ID" value="NZ_CP063356.2"/>
</dbReference>
<feature type="domain" description="ATPase AAA-type core" evidence="1">
    <location>
        <begin position="26"/>
        <end position="328"/>
    </location>
</feature>
<dbReference type="PANTHER" id="PTHR43581:SF4">
    <property type="entry name" value="ATP_GTP PHOSPHATASE"/>
    <property type="match status" value="1"/>
</dbReference>
<evidence type="ECO:0000259" key="1">
    <source>
        <dbReference type="Pfam" id="PF13304"/>
    </source>
</evidence>
<dbReference type="OrthoDB" id="308933at2"/>
<protein>
    <submittedName>
        <fullName evidence="3">AAA family ATPase</fullName>
    </submittedName>
</protein>
<dbReference type="SUPFAM" id="SSF52540">
    <property type="entry name" value="P-loop containing nucleoside triphosphate hydrolases"/>
    <property type="match status" value="1"/>
</dbReference>
<dbReference type="EMBL" id="LQXD01000032">
    <property type="protein sequence ID" value="OIJ22731.1"/>
    <property type="molecule type" value="Genomic_DNA"/>
</dbReference>
<reference evidence="2 4" key="1">
    <citation type="submission" date="2016-10" db="EMBL/GenBank/DDBJ databases">
        <title>Draft genome sequences of four alkaliphilic bacteria belonging to the Anaerobacillus genus.</title>
        <authorList>
            <person name="Bassil N.M."/>
            <person name="Lloyd J.R."/>
        </authorList>
    </citation>
    <scope>NUCLEOTIDE SEQUENCE [LARGE SCALE GENOMIC DNA]</scope>
    <source>
        <strain evidence="2 4">NB2006</strain>
    </source>
</reference>
<reference evidence="3" key="4">
    <citation type="submission" date="2020-10" db="EMBL/GenBank/DDBJ databases">
        <authorList>
            <person name="Bassil N.M."/>
            <person name="Lloyd J.R."/>
        </authorList>
    </citation>
    <scope>NUCLEOTIDE SEQUENCE</scope>
    <source>
        <strain evidence="3">NB2006</strain>
    </source>
</reference>
<dbReference type="InterPro" id="IPR051396">
    <property type="entry name" value="Bact_Antivir_Def_Nuclease"/>
</dbReference>
<keyword evidence="4" id="KW-1185">Reference proteome</keyword>
<evidence type="ECO:0000313" key="3">
    <source>
        <dbReference type="EMBL" id="QOY36490.1"/>
    </source>
</evidence>
<dbReference type="InterPro" id="IPR003959">
    <property type="entry name" value="ATPase_AAA_core"/>
</dbReference>
<dbReference type="Pfam" id="PF13304">
    <property type="entry name" value="AAA_21"/>
    <property type="match status" value="1"/>
</dbReference>